<evidence type="ECO:0000313" key="2">
    <source>
        <dbReference type="Proteomes" id="UP001235133"/>
    </source>
</evidence>
<accession>A0ABU0YYM3</accession>
<evidence type="ECO:0008006" key="3">
    <source>
        <dbReference type="Google" id="ProtNLM"/>
    </source>
</evidence>
<name>A0ABU0YYM3_9MICO</name>
<dbReference type="EMBL" id="JAVFWO010000002">
    <property type="protein sequence ID" value="MDQ7877433.1"/>
    <property type="molecule type" value="Genomic_DNA"/>
</dbReference>
<sequence length="228" mass="25593">MASQYDDSDWFRSSTWDESVEFAFESKLRRARSTSRAQYLRIQGVHLIAQDDTATRGAGRALLQRVIDEYGEADRLQATWAAENLAEALALEGDFESAESATRELVRRRDADPESWRGARTDLDLTMAEMLLLRRTPAALEEADRWLDRSEQSVEQAAIFRNLVLRHLVARARVAIARGDAPRARGYADAALRVAAETEPSIARHPDLGRPNATTELLDELRTIGSAR</sequence>
<gene>
    <name evidence="1" type="ORF">Q9R08_05525</name>
</gene>
<dbReference type="Proteomes" id="UP001235133">
    <property type="component" value="Unassembled WGS sequence"/>
</dbReference>
<protein>
    <recommendedName>
        <fullName evidence="3">Tetratricopeptide repeat protein</fullName>
    </recommendedName>
</protein>
<organism evidence="1 2">
    <name type="scientific">Microbacterium psychrotolerans</name>
    <dbReference type="NCBI Taxonomy" id="3068321"/>
    <lineage>
        <taxon>Bacteria</taxon>
        <taxon>Bacillati</taxon>
        <taxon>Actinomycetota</taxon>
        <taxon>Actinomycetes</taxon>
        <taxon>Micrococcales</taxon>
        <taxon>Microbacteriaceae</taxon>
        <taxon>Microbacterium</taxon>
    </lineage>
</organism>
<reference evidence="1 2" key="1">
    <citation type="submission" date="2023-08" db="EMBL/GenBank/DDBJ databases">
        <title>Microbacterium psychrotolerans sp. nov., a psychrotolerant bacterium isolated from soil in Heilongjiang Province, China.</title>
        <authorList>
            <person name="An P."/>
            <person name="Zhao D."/>
            <person name="Xiang H."/>
        </authorList>
    </citation>
    <scope>NUCLEOTIDE SEQUENCE [LARGE SCALE GENOMIC DNA]</scope>
    <source>
        <strain evidence="1 2">QXD-8</strain>
    </source>
</reference>
<proteinExistence type="predicted"/>
<dbReference type="RefSeq" id="WP_308866875.1">
    <property type="nucleotide sequence ID" value="NZ_JAVFWO010000002.1"/>
</dbReference>
<comment type="caution">
    <text evidence="1">The sequence shown here is derived from an EMBL/GenBank/DDBJ whole genome shotgun (WGS) entry which is preliminary data.</text>
</comment>
<evidence type="ECO:0000313" key="1">
    <source>
        <dbReference type="EMBL" id="MDQ7877433.1"/>
    </source>
</evidence>
<keyword evidence="2" id="KW-1185">Reference proteome</keyword>